<comment type="caution">
    <text evidence="11">The sequence shown here is derived from an EMBL/GenBank/DDBJ whole genome shotgun (WGS) entry which is preliminary data.</text>
</comment>
<dbReference type="InterPro" id="IPR036721">
    <property type="entry name" value="RCK_C_sf"/>
</dbReference>
<dbReference type="EMBL" id="VIRV01000009">
    <property type="protein sequence ID" value="MBY0758919.1"/>
    <property type="molecule type" value="Genomic_DNA"/>
</dbReference>
<keyword evidence="2" id="KW-0813">Transport</keyword>
<evidence type="ECO:0000256" key="9">
    <source>
        <dbReference type="SAM" id="Phobius"/>
    </source>
</evidence>
<feature type="transmembrane region" description="Helical" evidence="9">
    <location>
        <begin position="292"/>
        <end position="316"/>
    </location>
</feature>
<reference evidence="11 12" key="1">
    <citation type="journal article" date="2020" name="New Microbes New Infect">
        <title>Sellimonas caecigallum sp. nov., description and genome sequence of a new member of the Sellimonas genus isolated from the cecum of feral chicken.</title>
        <authorList>
            <person name="Wongkuna S."/>
            <person name="Ghimire S."/>
            <person name="Antony L."/>
            <person name="Chankhamhaengdecha S."/>
            <person name="Janvilisri T."/>
            <person name="Scaria J."/>
        </authorList>
    </citation>
    <scope>NUCLEOTIDE SEQUENCE [LARGE SCALE GENOMIC DNA]</scope>
    <source>
        <strain evidence="11 12">SW451</strain>
    </source>
</reference>
<evidence type="ECO:0000256" key="3">
    <source>
        <dbReference type="ARBA" id="ARBA00022449"/>
    </source>
</evidence>
<protein>
    <submittedName>
        <fullName evidence="11">Potassium/proton antiporter</fullName>
    </submittedName>
</protein>
<dbReference type="PANTHER" id="PTHR32507:SF7">
    <property type="entry name" value="K(+)_H(+) ANTIPORTER NHAP2"/>
    <property type="match status" value="1"/>
</dbReference>
<keyword evidence="12" id="KW-1185">Reference proteome</keyword>
<sequence>MNFYLLLIGIVIFICILANRYLEKTAVPSLVFFIFLGMCFGENGVFRIPFDDYVISEAICSISLIFIMFYGGFGTSLKAAKPVIVRSAILSSMGVILTAGITGGFVYFVLHRPLLESLLIGAVISSTDAATVFHILRSKKMALKYHTDSMLELESGSNDPISYMMTTILVALMTGESISIPVMFAKQIFLGVLVGIVAAKLAVYLLQHVSFHVEHEKTVLVFSVAIVSYAFAYQIGGNGYLSVYLCGILMGNASLTDKKYLVHFFDVITNAAQVTIFFLLGLLVTPKELPEVLIPAFGIMVFLTLIARPISVFLLLKPFKAPMKQIGVVSWAGLRGVASIVFSIYAVLQDAPLKDNLFNLVFCIVIMSILIQGTLLPSVCRRLDMLDQGADIRKTFNDYQEESDICFVKMHIEENHPWINKQLKEIEISKELLIVLVIRDEKTIVPDGMTKIQKGDLVVLAALEFEDRENIALKEIILTENHRWIGQTLGEITLPPGCLVIMIKRDKDTIIPRGDTKMQEDDVLVVAKQPPVLETKSTA</sequence>
<dbReference type="Gene3D" id="3.30.70.1450">
    <property type="entry name" value="Regulator of K+ conductance, C-terminal domain"/>
    <property type="match status" value="2"/>
</dbReference>
<comment type="subcellular location">
    <subcellularLocation>
        <location evidence="1">Cell membrane</location>
        <topology evidence="1">Multi-pass membrane protein</topology>
    </subcellularLocation>
</comment>
<feature type="transmembrane region" description="Helical" evidence="9">
    <location>
        <begin position="29"/>
        <end position="48"/>
    </location>
</feature>
<dbReference type="RefSeq" id="WP_087210597.1">
    <property type="nucleotide sequence ID" value="NZ_CP173660.1"/>
</dbReference>
<feature type="transmembrane region" description="Helical" evidence="9">
    <location>
        <begin position="6"/>
        <end position="22"/>
    </location>
</feature>
<feature type="transmembrane region" description="Helical" evidence="9">
    <location>
        <begin position="83"/>
        <end position="108"/>
    </location>
</feature>
<feature type="transmembrane region" description="Helical" evidence="9">
    <location>
        <begin position="54"/>
        <end position="71"/>
    </location>
</feature>
<keyword evidence="3" id="KW-0050">Antiport</keyword>
<dbReference type="Gene3D" id="1.20.1530.20">
    <property type="match status" value="1"/>
</dbReference>
<evidence type="ECO:0000259" key="10">
    <source>
        <dbReference type="PROSITE" id="PS51202"/>
    </source>
</evidence>
<accession>A0ABS7L750</accession>
<gene>
    <name evidence="11" type="ORF">FLB61_07445</name>
</gene>
<evidence type="ECO:0000256" key="2">
    <source>
        <dbReference type="ARBA" id="ARBA00022448"/>
    </source>
</evidence>
<evidence type="ECO:0000256" key="1">
    <source>
        <dbReference type="ARBA" id="ARBA00004651"/>
    </source>
</evidence>
<organism evidence="11 12">
    <name type="scientific">Sellimonas caecigallum</name>
    <dbReference type="NCBI Taxonomy" id="2592333"/>
    <lineage>
        <taxon>Bacteria</taxon>
        <taxon>Bacillati</taxon>
        <taxon>Bacillota</taxon>
        <taxon>Clostridia</taxon>
        <taxon>Lachnospirales</taxon>
        <taxon>Lachnospiraceae</taxon>
        <taxon>Sellimonas</taxon>
    </lineage>
</organism>
<dbReference type="InterPro" id="IPR038770">
    <property type="entry name" value="Na+/solute_symporter_sf"/>
</dbReference>
<feature type="transmembrane region" description="Helical" evidence="9">
    <location>
        <begin position="188"/>
        <end position="206"/>
    </location>
</feature>
<keyword evidence="6 9" id="KW-1133">Transmembrane helix</keyword>
<evidence type="ECO:0000256" key="4">
    <source>
        <dbReference type="ARBA" id="ARBA00022475"/>
    </source>
</evidence>
<feature type="transmembrane region" description="Helical" evidence="9">
    <location>
        <begin position="267"/>
        <end position="286"/>
    </location>
</feature>
<evidence type="ECO:0000256" key="5">
    <source>
        <dbReference type="ARBA" id="ARBA00022692"/>
    </source>
</evidence>
<keyword evidence="5 9" id="KW-0812">Transmembrane</keyword>
<dbReference type="SUPFAM" id="SSF116726">
    <property type="entry name" value="TrkA C-terminal domain-like"/>
    <property type="match status" value="2"/>
</dbReference>
<feature type="transmembrane region" description="Helical" evidence="9">
    <location>
        <begin position="114"/>
        <end position="136"/>
    </location>
</feature>
<dbReference type="Pfam" id="PF02080">
    <property type="entry name" value="TrkA_C"/>
    <property type="match status" value="2"/>
</dbReference>
<keyword evidence="4" id="KW-1003">Cell membrane</keyword>
<dbReference type="NCBIfam" id="NF003715">
    <property type="entry name" value="PRK05326.1-2"/>
    <property type="match status" value="1"/>
</dbReference>
<feature type="transmembrane region" description="Helical" evidence="9">
    <location>
        <begin position="328"/>
        <end position="345"/>
    </location>
</feature>
<evidence type="ECO:0000256" key="6">
    <source>
        <dbReference type="ARBA" id="ARBA00022989"/>
    </source>
</evidence>
<keyword evidence="8 9" id="KW-0472">Membrane</keyword>
<proteinExistence type="predicted"/>
<dbReference type="PROSITE" id="PS51202">
    <property type="entry name" value="RCK_C"/>
    <property type="match status" value="2"/>
</dbReference>
<dbReference type="Proteomes" id="UP000779049">
    <property type="component" value="Unassembled WGS sequence"/>
</dbReference>
<feature type="domain" description="RCK C-terminal" evidence="10">
    <location>
        <begin position="394"/>
        <end position="459"/>
    </location>
</feature>
<dbReference type="PANTHER" id="PTHR32507">
    <property type="entry name" value="NA(+)/H(+) ANTIPORTER 1"/>
    <property type="match status" value="1"/>
</dbReference>
<feature type="transmembrane region" description="Helical" evidence="9">
    <location>
        <begin position="357"/>
        <end position="376"/>
    </location>
</feature>
<dbReference type="InterPro" id="IPR006153">
    <property type="entry name" value="Cation/H_exchanger_TM"/>
</dbReference>
<dbReference type="InterPro" id="IPR006037">
    <property type="entry name" value="RCK_C"/>
</dbReference>
<name>A0ABS7L750_9FIRM</name>
<feature type="domain" description="RCK C-terminal" evidence="10">
    <location>
        <begin position="460"/>
        <end position="539"/>
    </location>
</feature>
<keyword evidence="7" id="KW-0406">Ion transport</keyword>
<dbReference type="NCBIfam" id="NF003716">
    <property type="entry name" value="PRK05326.1-3"/>
    <property type="match status" value="1"/>
</dbReference>
<evidence type="ECO:0000313" key="12">
    <source>
        <dbReference type="Proteomes" id="UP000779049"/>
    </source>
</evidence>
<evidence type="ECO:0000256" key="7">
    <source>
        <dbReference type="ARBA" id="ARBA00023065"/>
    </source>
</evidence>
<dbReference type="Pfam" id="PF00999">
    <property type="entry name" value="Na_H_Exchanger"/>
    <property type="match status" value="1"/>
</dbReference>
<evidence type="ECO:0000256" key="8">
    <source>
        <dbReference type="ARBA" id="ARBA00023136"/>
    </source>
</evidence>
<evidence type="ECO:0000313" key="11">
    <source>
        <dbReference type="EMBL" id="MBY0758919.1"/>
    </source>
</evidence>